<reference evidence="2" key="1">
    <citation type="journal article" date="2022" name="IScience">
        <title>Evolution of zygomycete secretomes and the origins of terrestrial fungal ecologies.</title>
        <authorList>
            <person name="Chang Y."/>
            <person name="Wang Y."/>
            <person name="Mondo S."/>
            <person name="Ahrendt S."/>
            <person name="Andreopoulos W."/>
            <person name="Barry K."/>
            <person name="Beard J."/>
            <person name="Benny G.L."/>
            <person name="Blankenship S."/>
            <person name="Bonito G."/>
            <person name="Cuomo C."/>
            <person name="Desiro A."/>
            <person name="Gervers K.A."/>
            <person name="Hundley H."/>
            <person name="Kuo A."/>
            <person name="LaButti K."/>
            <person name="Lang B.F."/>
            <person name="Lipzen A."/>
            <person name="O'Donnell K."/>
            <person name="Pangilinan J."/>
            <person name="Reynolds N."/>
            <person name="Sandor L."/>
            <person name="Smith M.E."/>
            <person name="Tsang A."/>
            <person name="Grigoriev I.V."/>
            <person name="Stajich J.E."/>
            <person name="Spatafora J.W."/>
        </authorList>
    </citation>
    <scope>NUCLEOTIDE SEQUENCE</scope>
    <source>
        <strain evidence="2">RSA 2281</strain>
    </source>
</reference>
<dbReference type="AlphaFoldDB" id="A0AAD5KAS8"/>
<gene>
    <name evidence="2" type="ORF">BDA99DRAFT_493971</name>
</gene>
<keyword evidence="3" id="KW-1185">Reference proteome</keyword>
<dbReference type="SUPFAM" id="SSF52047">
    <property type="entry name" value="RNI-like"/>
    <property type="match status" value="1"/>
</dbReference>
<feature type="region of interest" description="Disordered" evidence="1">
    <location>
        <begin position="342"/>
        <end position="367"/>
    </location>
</feature>
<dbReference type="Gene3D" id="3.80.10.10">
    <property type="entry name" value="Ribonuclease Inhibitor"/>
    <property type="match status" value="2"/>
</dbReference>
<dbReference type="PANTHER" id="PTHR38926:SF5">
    <property type="entry name" value="F-BOX AND LEUCINE-RICH REPEAT PROTEIN 6"/>
    <property type="match status" value="1"/>
</dbReference>
<evidence type="ECO:0000313" key="3">
    <source>
        <dbReference type="Proteomes" id="UP001209540"/>
    </source>
</evidence>
<dbReference type="InterPro" id="IPR032675">
    <property type="entry name" value="LRR_dom_sf"/>
</dbReference>
<comment type="caution">
    <text evidence="2">The sequence shown here is derived from an EMBL/GenBank/DDBJ whole genome shotgun (WGS) entry which is preliminary data.</text>
</comment>
<sequence>MTTKNMDKLATLCTQVQSITFQWDINAADFYNHEVNTRKFMTPVPFFQHFHPSSLKSLKLEANTETRSTMDDIYNLENTIVPVLQHLPNIERLELLYSSLLLNVNDIEVIHTACTKLKKLEIRHAFLSDDELLQYYHRQEEQKADDLIESSYKKQLDAIMPTTRLHSLSLPSFIWCLGGGIWLAYITKKYPELESLDISCNEFYHKTPYFYKARSSKLTAWRDHFPRLVRLIMSRFSGISSTEWSHLFKGIKDVILVDDGTANFEQWSSTKATMDIKQLGLSIIPKSIHVIHRLKHLRLLYMGVKFRLKYYYQELPIDVLLSSCPVLEHIKAVNVIISYNNNSNDDSNDDNDNVTDQPTEDKKPATVKSSLNKLQLHNVTLTNPDVLTDIGEHCPQLKIMELLSCTWLVDYEEDAEGKKYPVIKIKMPNQRFTSLTMYNTRIGSNRLVAATGTLLNISNIIVYDSQQPRNRVRRPNGQNDYLLLKLSSQENLDNHKKLYMTSYYSVKRKHNMDDMIAWLEEVGEEDASYKTTSDLNVLNDRIQDDDEKLRHWSTIFCCNHIDRFYFGEIYVDLKKKKILVLIAQTIVLFINF</sequence>
<evidence type="ECO:0000256" key="1">
    <source>
        <dbReference type="SAM" id="MobiDB-lite"/>
    </source>
</evidence>
<reference evidence="2" key="2">
    <citation type="submission" date="2023-02" db="EMBL/GenBank/DDBJ databases">
        <authorList>
            <consortium name="DOE Joint Genome Institute"/>
            <person name="Mondo S.J."/>
            <person name="Chang Y."/>
            <person name="Wang Y."/>
            <person name="Ahrendt S."/>
            <person name="Andreopoulos W."/>
            <person name="Barry K."/>
            <person name="Beard J."/>
            <person name="Benny G.L."/>
            <person name="Blankenship S."/>
            <person name="Bonito G."/>
            <person name="Cuomo C."/>
            <person name="Desiro A."/>
            <person name="Gervers K.A."/>
            <person name="Hundley H."/>
            <person name="Kuo A."/>
            <person name="LaButti K."/>
            <person name="Lang B.F."/>
            <person name="Lipzen A."/>
            <person name="O'Donnell K."/>
            <person name="Pangilinan J."/>
            <person name="Reynolds N."/>
            <person name="Sandor L."/>
            <person name="Smith M.W."/>
            <person name="Tsang A."/>
            <person name="Grigoriev I.V."/>
            <person name="Stajich J.E."/>
            <person name="Spatafora J.W."/>
        </authorList>
    </citation>
    <scope>NUCLEOTIDE SEQUENCE</scope>
    <source>
        <strain evidence="2">RSA 2281</strain>
    </source>
</reference>
<name>A0AAD5KAS8_9FUNG</name>
<proteinExistence type="predicted"/>
<dbReference type="EMBL" id="JAIXMP010000002">
    <property type="protein sequence ID" value="KAI9276729.1"/>
    <property type="molecule type" value="Genomic_DNA"/>
</dbReference>
<dbReference type="Proteomes" id="UP001209540">
    <property type="component" value="Unassembled WGS sequence"/>
</dbReference>
<protein>
    <submittedName>
        <fullName evidence="2">Uncharacterized protein</fullName>
    </submittedName>
</protein>
<dbReference type="PANTHER" id="PTHR38926">
    <property type="entry name" value="F-BOX DOMAIN CONTAINING PROTEIN, EXPRESSED"/>
    <property type="match status" value="1"/>
</dbReference>
<accession>A0AAD5KAS8</accession>
<organism evidence="2 3">
    <name type="scientific">Phascolomyces articulosus</name>
    <dbReference type="NCBI Taxonomy" id="60185"/>
    <lineage>
        <taxon>Eukaryota</taxon>
        <taxon>Fungi</taxon>
        <taxon>Fungi incertae sedis</taxon>
        <taxon>Mucoromycota</taxon>
        <taxon>Mucoromycotina</taxon>
        <taxon>Mucoromycetes</taxon>
        <taxon>Mucorales</taxon>
        <taxon>Lichtheimiaceae</taxon>
        <taxon>Phascolomyces</taxon>
    </lineage>
</organism>
<evidence type="ECO:0000313" key="2">
    <source>
        <dbReference type="EMBL" id="KAI9276729.1"/>
    </source>
</evidence>